<organism evidence="1 2">
    <name type="scientific">Bacillus cereus</name>
    <dbReference type="NCBI Taxonomy" id="1396"/>
    <lineage>
        <taxon>Bacteria</taxon>
        <taxon>Bacillati</taxon>
        <taxon>Bacillota</taxon>
        <taxon>Bacilli</taxon>
        <taxon>Bacillales</taxon>
        <taxon>Bacillaceae</taxon>
        <taxon>Bacillus</taxon>
        <taxon>Bacillus cereus group</taxon>
    </lineage>
</organism>
<evidence type="ECO:0000313" key="1">
    <source>
        <dbReference type="EMBL" id="MCQ6285216.1"/>
    </source>
</evidence>
<dbReference type="EMBL" id="JANHEB010000011">
    <property type="protein sequence ID" value="MCQ6285216.1"/>
    <property type="molecule type" value="Genomic_DNA"/>
</dbReference>
<evidence type="ECO:0000313" key="2">
    <source>
        <dbReference type="Proteomes" id="UP001204643"/>
    </source>
</evidence>
<sequence length="50" mass="5722">MVSFRGTEGNKIIEKNSLGIPMKPGEGMKDLKTDTNHFVNKKIYTLKYFT</sequence>
<protein>
    <submittedName>
        <fullName evidence="1">Uncharacterized protein</fullName>
    </submittedName>
</protein>
<reference evidence="1" key="1">
    <citation type="submission" date="2022-07" db="EMBL/GenBank/DDBJ databases">
        <title>Identification and characterization of Bacillus thuringiensis and other Bacillus cereus group isolates from spinach by whole genome sequencing.</title>
        <authorList>
            <person name="Zao X."/>
            <person name="Zervas A."/>
            <person name="Hendriks M."/>
            <person name="Rajkovic A."/>
            <person name="Van Overbeek L."/>
            <person name="Hendriksen N.B."/>
            <person name="Uyttendaele M."/>
        </authorList>
    </citation>
    <scope>NUCLEOTIDE SEQUENCE</scope>
    <source>
        <strain evidence="1">781001F-1</strain>
    </source>
</reference>
<name>A0AAW5KYB5_BACCE</name>
<proteinExistence type="predicted"/>
<accession>A0AAW5KYB5</accession>
<gene>
    <name evidence="1" type="ORF">NPM19_11130</name>
</gene>
<dbReference type="AlphaFoldDB" id="A0AAW5KYB5"/>
<dbReference type="Proteomes" id="UP001204643">
    <property type="component" value="Unassembled WGS sequence"/>
</dbReference>
<comment type="caution">
    <text evidence="1">The sequence shown here is derived from an EMBL/GenBank/DDBJ whole genome shotgun (WGS) entry which is preliminary data.</text>
</comment>